<proteinExistence type="predicted"/>
<gene>
    <name evidence="2" type="ORF">SH580_16170</name>
</gene>
<dbReference type="RefSeq" id="WP_319831867.1">
    <property type="nucleotide sequence ID" value="NZ_CP138858.1"/>
</dbReference>
<reference evidence="2 3" key="1">
    <citation type="submission" date="2023-11" db="EMBL/GenBank/DDBJ databases">
        <title>Coraliomargarita sp. nov., isolated from marine algae.</title>
        <authorList>
            <person name="Lee J.K."/>
            <person name="Baek J.H."/>
            <person name="Kim J.M."/>
            <person name="Choi D.G."/>
            <person name="Jeon C.O."/>
        </authorList>
    </citation>
    <scope>NUCLEOTIDE SEQUENCE [LARGE SCALE GENOMIC DNA]</scope>
    <source>
        <strain evidence="2 3">J2-16</strain>
    </source>
</reference>
<evidence type="ECO:0000313" key="2">
    <source>
        <dbReference type="EMBL" id="WPJ94965.1"/>
    </source>
</evidence>
<sequence>MTEEKFTELVNLYLDKEISERGLADLKAELAVNAKRKAAFQERCRLHQAMRLALQPQAAKHRSSSSRSSGRASSRSGASLSRSREARAGGLRHASRQSSSHSSHRSVEFSARVEKGSATEKVHFSRWIIGTGLAASFAIGVTLLVPVFRDSTHIASQPPLKGVNANELAEVDPLDTIGRSELRRFATTQDQRASNHRASIAAQLRLMGLRPEHTPEVKRLRPVSLAAAQRPTPTRNSAELLAGVQQMLPMPTPQILRVEAESTQYEPGSRWPSGFHSSLASFK</sequence>
<dbReference type="Proteomes" id="UP001324993">
    <property type="component" value="Chromosome"/>
</dbReference>
<feature type="region of interest" description="Disordered" evidence="1">
    <location>
        <begin position="54"/>
        <end position="112"/>
    </location>
</feature>
<name>A0ABZ0RFL1_9BACT</name>
<organism evidence="2 3">
    <name type="scientific">Coraliomargarita algicola</name>
    <dbReference type="NCBI Taxonomy" id="3092156"/>
    <lineage>
        <taxon>Bacteria</taxon>
        <taxon>Pseudomonadati</taxon>
        <taxon>Verrucomicrobiota</taxon>
        <taxon>Opitutia</taxon>
        <taxon>Puniceicoccales</taxon>
        <taxon>Coraliomargaritaceae</taxon>
        <taxon>Coraliomargarita</taxon>
    </lineage>
</organism>
<dbReference type="EMBL" id="CP138858">
    <property type="protein sequence ID" value="WPJ94965.1"/>
    <property type="molecule type" value="Genomic_DNA"/>
</dbReference>
<protein>
    <recommendedName>
        <fullName evidence="4">Transmembrane anti-sigma factor</fullName>
    </recommendedName>
</protein>
<feature type="region of interest" description="Disordered" evidence="1">
    <location>
        <begin position="261"/>
        <end position="283"/>
    </location>
</feature>
<accession>A0ABZ0RFL1</accession>
<evidence type="ECO:0008006" key="4">
    <source>
        <dbReference type="Google" id="ProtNLM"/>
    </source>
</evidence>
<evidence type="ECO:0000256" key="1">
    <source>
        <dbReference type="SAM" id="MobiDB-lite"/>
    </source>
</evidence>
<feature type="compositionally biased region" description="Low complexity" evidence="1">
    <location>
        <begin position="65"/>
        <end position="81"/>
    </location>
</feature>
<keyword evidence="3" id="KW-1185">Reference proteome</keyword>
<evidence type="ECO:0000313" key="3">
    <source>
        <dbReference type="Proteomes" id="UP001324993"/>
    </source>
</evidence>